<reference evidence="1" key="1">
    <citation type="journal article" date="2025" name="Int. J. Syst. Evol. Microbiol.">
        <title>Streptomyces citrinus sp. nov., with yellow diffusible pigment.</title>
        <authorList>
            <person name="He Y."/>
            <person name="Yang E."/>
            <person name="Xu J."/>
            <person name="Sun Y."/>
            <person name="Sun L."/>
        </authorList>
    </citation>
    <scope>NUCLEOTIDE SEQUENCE</scope>
    <source>
        <strain evidence="1">Q6</strain>
    </source>
</reference>
<gene>
    <name evidence="1" type="ORF">V2W30_20945</name>
</gene>
<protein>
    <submittedName>
        <fullName evidence="1">Uncharacterized protein</fullName>
    </submittedName>
</protein>
<proteinExistence type="predicted"/>
<organism evidence="1 2">
    <name type="scientific">Streptomyces citrinus</name>
    <dbReference type="NCBI Taxonomy" id="3118173"/>
    <lineage>
        <taxon>Bacteria</taxon>
        <taxon>Bacillati</taxon>
        <taxon>Actinomycetota</taxon>
        <taxon>Actinomycetes</taxon>
        <taxon>Kitasatosporales</taxon>
        <taxon>Streptomycetaceae</taxon>
        <taxon>Streptomyces</taxon>
    </lineage>
</organism>
<evidence type="ECO:0000313" key="2">
    <source>
        <dbReference type="Proteomes" id="UP001432251"/>
    </source>
</evidence>
<dbReference type="Proteomes" id="UP001432251">
    <property type="component" value="Chromosome"/>
</dbReference>
<evidence type="ECO:0000313" key="1">
    <source>
        <dbReference type="EMBL" id="WWQ65543.1"/>
    </source>
</evidence>
<sequence>MTEPLPEIPPVPAEEPAPDDGNVALPVPVDSAAGTAGDGGSSADTLPPSLPG</sequence>
<dbReference type="EMBL" id="CP146022">
    <property type="protein sequence ID" value="WWQ65543.1"/>
    <property type="molecule type" value="Genomic_DNA"/>
</dbReference>
<accession>A0ACD5AE85</accession>
<keyword evidence="2" id="KW-1185">Reference proteome</keyword>
<name>A0ACD5AE85_9ACTN</name>